<name>A0A540W9J0_9ACTN</name>
<dbReference type="Proteomes" id="UP000319103">
    <property type="component" value="Unassembled WGS sequence"/>
</dbReference>
<accession>A0A540W9J0</accession>
<evidence type="ECO:0000313" key="1">
    <source>
        <dbReference type="EMBL" id="TQF05587.1"/>
    </source>
</evidence>
<dbReference type="AlphaFoldDB" id="A0A540W9J0"/>
<gene>
    <name evidence="1" type="ORF">E6W39_29330</name>
</gene>
<protein>
    <submittedName>
        <fullName evidence="1">Uncharacterized protein</fullName>
    </submittedName>
</protein>
<dbReference type="OrthoDB" id="4197329at2"/>
<evidence type="ECO:0000313" key="2">
    <source>
        <dbReference type="Proteomes" id="UP000319103"/>
    </source>
</evidence>
<sequence length="205" mass="22478">MATRWFLASPTADGYIGRHVQQDGYPDTAVPILMQLVLAVHGGDVQAARHHLITEHPDGWLNVPDAHGAGQCFCHDIKVFRSSNFDGTEDKVANPQQHQWLYVMHATHLAVFASDGEQFTHAADHPWGPENTDRVTGAAKNWRVIYNPSTTTPLLLLGAFPSGEDAELDEELGSYTTANSLSSVTVESRTLTDALRQARALIDHS</sequence>
<dbReference type="RefSeq" id="WP_141636062.1">
    <property type="nucleotide sequence ID" value="NZ_VIGB01000003.1"/>
</dbReference>
<keyword evidence="2" id="KW-1185">Reference proteome</keyword>
<dbReference type="EMBL" id="VIGB01000003">
    <property type="protein sequence ID" value="TQF05587.1"/>
    <property type="molecule type" value="Genomic_DNA"/>
</dbReference>
<reference evidence="1 2" key="1">
    <citation type="submission" date="2019-06" db="EMBL/GenBank/DDBJ databases">
        <title>Description of Kitasatospora acidophila sp. nov. isolated from pine grove soil, and reclassification of Streptomyces novaecaesareae to Kitasatospora novaeceasareae comb. nov.</title>
        <authorList>
            <person name="Kim M.J."/>
        </authorList>
    </citation>
    <scope>NUCLEOTIDE SEQUENCE [LARGE SCALE GENOMIC DNA]</scope>
    <source>
        <strain evidence="1 2">MMS16-CNU292</strain>
    </source>
</reference>
<comment type="caution">
    <text evidence="1">The sequence shown here is derived from an EMBL/GenBank/DDBJ whole genome shotgun (WGS) entry which is preliminary data.</text>
</comment>
<organism evidence="1 2">
    <name type="scientific">Kitasatospora acidiphila</name>
    <dbReference type="NCBI Taxonomy" id="2567942"/>
    <lineage>
        <taxon>Bacteria</taxon>
        <taxon>Bacillati</taxon>
        <taxon>Actinomycetota</taxon>
        <taxon>Actinomycetes</taxon>
        <taxon>Kitasatosporales</taxon>
        <taxon>Streptomycetaceae</taxon>
        <taxon>Kitasatospora</taxon>
    </lineage>
</organism>
<proteinExistence type="predicted"/>